<dbReference type="InterPro" id="IPR010280">
    <property type="entry name" value="U5_MeTrfase_fam"/>
</dbReference>
<dbReference type="Gene3D" id="2.40.50.1070">
    <property type="match status" value="1"/>
</dbReference>
<dbReference type="InterPro" id="IPR012340">
    <property type="entry name" value="NA-bd_OB-fold"/>
</dbReference>
<sequence>MSEIVKIEKIVYGGYGLAKKDKVYFVPYTLPNEEVEIEIIEEKKDYSVAKPLRILKPSNIRQEAPCKHFTICGGCDFQHIPYQEQINIKKEILKDQLLRIGKIDIPIEKVYPSNPFGYRNKAQFKFDGKRLGFYKPNSYDIVDVDYCYLLKEDLNQIINPLKRFLQKYALTPSQIVVFSNSKNEKLVKLEFSE</sequence>
<dbReference type="Proteomes" id="UP000885621">
    <property type="component" value="Unassembled WGS sequence"/>
</dbReference>
<accession>A0A831YD65</accession>
<keyword evidence="2 4" id="KW-0808">Transferase</keyword>
<dbReference type="InterPro" id="IPR002792">
    <property type="entry name" value="TRAM_dom"/>
</dbReference>
<evidence type="ECO:0000256" key="2">
    <source>
        <dbReference type="ARBA" id="ARBA00022679"/>
    </source>
</evidence>
<organism evidence="6">
    <name type="scientific">Sulfurihydrogenibium azorense</name>
    <dbReference type="NCBI Taxonomy" id="309806"/>
    <lineage>
        <taxon>Bacteria</taxon>
        <taxon>Pseudomonadati</taxon>
        <taxon>Aquificota</taxon>
        <taxon>Aquificia</taxon>
        <taxon>Aquificales</taxon>
        <taxon>Hydrogenothermaceae</taxon>
        <taxon>Sulfurihydrogenibium</taxon>
    </lineage>
</organism>
<dbReference type="PROSITE" id="PS50926">
    <property type="entry name" value="TRAM"/>
    <property type="match status" value="1"/>
</dbReference>
<feature type="non-terminal residue" evidence="6">
    <location>
        <position position="193"/>
    </location>
</feature>
<dbReference type="PANTHER" id="PTHR11061:SF30">
    <property type="entry name" value="TRNA (URACIL(54)-C(5))-METHYLTRANSFERASE"/>
    <property type="match status" value="1"/>
</dbReference>
<comment type="caution">
    <text evidence="4">Lacks conserved residue(s) required for the propagation of feature annotation.</text>
</comment>
<name>A0A831YD65_9AQUI</name>
<evidence type="ECO:0000259" key="5">
    <source>
        <dbReference type="PROSITE" id="PS50926"/>
    </source>
</evidence>
<proteinExistence type="inferred from homology"/>
<evidence type="ECO:0000256" key="1">
    <source>
        <dbReference type="ARBA" id="ARBA00022603"/>
    </source>
</evidence>
<protein>
    <submittedName>
        <fullName evidence="6">Class I SAM-dependent RNA methyltransferase</fullName>
    </submittedName>
</protein>
<keyword evidence="3 4" id="KW-0949">S-adenosyl-L-methionine</keyword>
<gene>
    <name evidence="6" type="ORF">ENO34_02550</name>
</gene>
<dbReference type="EMBL" id="DSFC01000146">
    <property type="protein sequence ID" value="HEV09262.1"/>
    <property type="molecule type" value="Genomic_DNA"/>
</dbReference>
<dbReference type="PANTHER" id="PTHR11061">
    <property type="entry name" value="RNA M5U METHYLTRANSFERASE"/>
    <property type="match status" value="1"/>
</dbReference>
<dbReference type="InterPro" id="IPR029063">
    <property type="entry name" value="SAM-dependent_MTases_sf"/>
</dbReference>
<evidence type="ECO:0000313" key="6">
    <source>
        <dbReference type="EMBL" id="HEV09262.1"/>
    </source>
</evidence>
<dbReference type="Gene3D" id="3.40.50.150">
    <property type="entry name" value="Vaccinia Virus protein VP39"/>
    <property type="match status" value="1"/>
</dbReference>
<dbReference type="Gene3D" id="2.40.50.140">
    <property type="entry name" value="Nucleic acid-binding proteins"/>
    <property type="match status" value="1"/>
</dbReference>
<dbReference type="GO" id="GO:0070475">
    <property type="term" value="P:rRNA base methylation"/>
    <property type="evidence" value="ECO:0007669"/>
    <property type="project" value="TreeGrafter"/>
</dbReference>
<comment type="caution">
    <text evidence="6">The sequence shown here is derived from an EMBL/GenBank/DDBJ whole genome shotgun (WGS) entry which is preliminary data.</text>
</comment>
<dbReference type="SUPFAM" id="SSF50249">
    <property type="entry name" value="Nucleic acid-binding proteins"/>
    <property type="match status" value="1"/>
</dbReference>
<dbReference type="AlphaFoldDB" id="A0A831YD65"/>
<dbReference type="SUPFAM" id="SSF53335">
    <property type="entry name" value="S-adenosyl-L-methionine-dependent methyltransferases"/>
    <property type="match status" value="1"/>
</dbReference>
<feature type="domain" description="TRAM" evidence="5">
    <location>
        <begin position="1"/>
        <end position="53"/>
    </location>
</feature>
<keyword evidence="1 4" id="KW-0489">Methyltransferase</keyword>
<evidence type="ECO:0000256" key="3">
    <source>
        <dbReference type="ARBA" id="ARBA00022691"/>
    </source>
</evidence>
<comment type="similarity">
    <text evidence="4">Belongs to the class I-like SAM-binding methyltransferase superfamily. RNA M5U methyltransferase family.</text>
</comment>
<dbReference type="PROSITE" id="PS51687">
    <property type="entry name" value="SAM_MT_RNA_M5U"/>
    <property type="match status" value="1"/>
</dbReference>
<reference evidence="6" key="1">
    <citation type="journal article" date="2020" name="mSystems">
        <title>Genome- and Community-Level Interaction Insights into Carbon Utilization and Element Cycling Functions of Hydrothermarchaeota in Hydrothermal Sediment.</title>
        <authorList>
            <person name="Zhou Z."/>
            <person name="Liu Y."/>
            <person name="Xu W."/>
            <person name="Pan J."/>
            <person name="Luo Z.H."/>
            <person name="Li M."/>
        </authorList>
    </citation>
    <scope>NUCLEOTIDE SEQUENCE [LARGE SCALE GENOMIC DNA]</scope>
    <source>
        <strain evidence="6">SpSt-1257</strain>
    </source>
</reference>
<dbReference type="GO" id="GO:0070041">
    <property type="term" value="F:rRNA (uridine-C5-)-methyltransferase activity"/>
    <property type="evidence" value="ECO:0007669"/>
    <property type="project" value="TreeGrafter"/>
</dbReference>
<evidence type="ECO:0000256" key="4">
    <source>
        <dbReference type="PROSITE-ProRule" id="PRU01024"/>
    </source>
</evidence>